<dbReference type="Pfam" id="PF13385">
    <property type="entry name" value="Laminin_G_3"/>
    <property type="match status" value="1"/>
</dbReference>
<keyword evidence="12" id="KW-1185">Reference proteome</keyword>
<protein>
    <submittedName>
        <fullName evidence="11">Glycoside hydrolase</fullName>
    </submittedName>
</protein>
<accession>A0ABY7W0A0</accession>
<dbReference type="InterPro" id="IPR006585">
    <property type="entry name" value="FTP1"/>
</dbReference>
<dbReference type="InterPro" id="IPR013320">
    <property type="entry name" value="ConA-like_dom_sf"/>
</dbReference>
<feature type="domain" description="F5/8 type C" evidence="10">
    <location>
        <begin position="612"/>
        <end position="763"/>
    </location>
</feature>
<evidence type="ECO:0000256" key="9">
    <source>
        <dbReference type="SAM" id="SignalP"/>
    </source>
</evidence>
<dbReference type="InterPro" id="IPR029455">
    <property type="entry name" value="GHL15"/>
</dbReference>
<dbReference type="Pfam" id="PF00754">
    <property type="entry name" value="F5_F8_type_C"/>
    <property type="match status" value="1"/>
</dbReference>
<keyword evidence="7" id="KW-1015">Disulfide bond</keyword>
<feature type="compositionally biased region" description="Basic and acidic residues" evidence="8">
    <location>
        <begin position="156"/>
        <end position="169"/>
    </location>
</feature>
<dbReference type="Gene3D" id="2.60.40.2810">
    <property type="match status" value="1"/>
</dbReference>
<evidence type="ECO:0000256" key="1">
    <source>
        <dbReference type="ARBA" id="ARBA00002219"/>
    </source>
</evidence>
<dbReference type="PROSITE" id="PS50022">
    <property type="entry name" value="FA58C_3"/>
    <property type="match status" value="1"/>
</dbReference>
<dbReference type="InterPro" id="IPR051941">
    <property type="entry name" value="BG_Antigen-Binding_Lectin"/>
</dbReference>
<keyword evidence="11" id="KW-0378">Hydrolase</keyword>
<gene>
    <name evidence="11" type="ORF">PQO03_13850</name>
</gene>
<evidence type="ECO:0000256" key="6">
    <source>
        <dbReference type="ARBA" id="ARBA00022837"/>
    </source>
</evidence>
<dbReference type="Pfam" id="PF17963">
    <property type="entry name" value="Big_9"/>
    <property type="match status" value="1"/>
</dbReference>
<evidence type="ECO:0000256" key="2">
    <source>
        <dbReference type="ARBA" id="ARBA00010147"/>
    </source>
</evidence>
<evidence type="ECO:0000256" key="5">
    <source>
        <dbReference type="ARBA" id="ARBA00022734"/>
    </source>
</evidence>
<proteinExistence type="inferred from homology"/>
<dbReference type="PANTHER" id="PTHR45713">
    <property type="entry name" value="FTP DOMAIN-CONTAINING PROTEIN"/>
    <property type="match status" value="1"/>
</dbReference>
<feature type="chain" id="PRO_5047194944" evidence="9">
    <location>
        <begin position="25"/>
        <end position="1037"/>
    </location>
</feature>
<dbReference type="InterPro" id="IPR008979">
    <property type="entry name" value="Galactose-bd-like_sf"/>
</dbReference>
<dbReference type="Gene3D" id="2.60.120.200">
    <property type="match status" value="1"/>
</dbReference>
<dbReference type="GO" id="GO:0016787">
    <property type="term" value="F:hydrolase activity"/>
    <property type="evidence" value="ECO:0007669"/>
    <property type="project" value="UniProtKB-KW"/>
</dbReference>
<name>A0ABY7W0A0_9BACT</name>
<dbReference type="InterPro" id="IPR000421">
    <property type="entry name" value="FA58C"/>
</dbReference>
<dbReference type="EMBL" id="CP117812">
    <property type="protein sequence ID" value="WDE98918.1"/>
    <property type="molecule type" value="Genomic_DNA"/>
</dbReference>
<keyword evidence="4" id="KW-0479">Metal-binding</keyword>
<feature type="signal peptide" evidence="9">
    <location>
        <begin position="1"/>
        <end position="24"/>
    </location>
</feature>
<sequence length="1037" mass="113303">MKRISLATGIVLFCLLRLTGVAQAAQINWGPATDVFLASEVINSGTLIEAFNAGGKKSGSDQTVNGVLFTGTDTLLPLDKNVNFFSGDTGDVAYNALLSSADSGDGKDLVSLEVGGGKLTVGTEYTIQLWYVDNRDNLQISVGDRETPPNVVTLKSKPEKSTPEKSTPEKKITTGQFVVGTFVADASTQTITLKSEGSNNVHISAYQIRDRISAKEMKANLPKQLSAFPFSWDKVTRWAYARKGINKKWKKEEIDIMGTRCKYIWIQEDSEECNNFKKAYPNKMYCFSYINLEKVSYKPNPFEPRYFLYGKNGGISLYSSGQMKYNHANPDCRKWWLKTITEIANSSPKSDVIFIDSLQKALRIAHGDYYDCWRGRVSPDFFGKALIPLLKSLRDELSKDFIIQGNFLRAAGGYTKDGNFSYVRDYIDSAYMEGFEGKGYIHHTIEIVQKAAAQGKMIAPNFHASNKCGNIEEATKKASQAMPTFWARLEAKKPTPKGKKLRPKDQNVFNKAQKEQDALACMYSNFDFKLAYFLIMAGENSYMRISNQVVAERAGTDMFGIVPPFPEFDRKLGRPISAGVRVSATTWQRKFEYCKVTLNVDHDIADIDWSYRSDDKYGTENMALGKPATQSSTVEGGVASRAVDGNTDGDMSKGSVNQTGSGPAWWQVDLEAIREIGKIDVWNRTGKESSRTADFYVMVSMDPFLSKDLKETLAQPGVTAVKVDGKCGTPSSLPFNIAGRYVRVQLTATAGIINMAEVQVWSALARKNNPPVATGQSVKMAINNALDITLSGSDVELDTLTASLDTMPSHGKVTLVGNVATYQPDKDYSGPDSFTFKVKDADLTSKATATVSIAVESLLYAHWAFDETTGSVAKDSSGYGRDGTIVNGKWVKGVKGNALNFNGTSTTVKLPASTFASISDEITIAMWVNGGDESTKGCNIFSAPAGSGKKEGLGILLPFSSGFVYWDAGKGEKGLDRIRKRAKPDQYKGAWNHWVFTKDAKTGVMSIYHNGALFMTGTGKIGSIGTISGASIGGAGS</sequence>
<dbReference type="Proteomes" id="UP001214250">
    <property type="component" value="Chromosome 2"/>
</dbReference>
<evidence type="ECO:0000256" key="7">
    <source>
        <dbReference type="ARBA" id="ARBA00023157"/>
    </source>
</evidence>
<dbReference type="Gene3D" id="2.60.120.260">
    <property type="entry name" value="Galactose-binding domain-like"/>
    <property type="match status" value="1"/>
</dbReference>
<dbReference type="Pfam" id="PF14885">
    <property type="entry name" value="GHL15"/>
    <property type="match status" value="1"/>
</dbReference>
<evidence type="ECO:0000256" key="4">
    <source>
        <dbReference type="ARBA" id="ARBA00022723"/>
    </source>
</evidence>
<dbReference type="SMART" id="SM00607">
    <property type="entry name" value="FTP"/>
    <property type="match status" value="1"/>
</dbReference>
<feature type="region of interest" description="Disordered" evidence="8">
    <location>
        <begin position="142"/>
        <end position="169"/>
    </location>
</feature>
<dbReference type="PANTHER" id="PTHR45713:SF6">
    <property type="entry name" value="F5_8 TYPE C DOMAIN-CONTAINING PROTEIN"/>
    <property type="match status" value="1"/>
</dbReference>
<keyword evidence="6" id="KW-0106">Calcium</keyword>
<comment type="subunit">
    <text evidence="3">Homotrimer.</text>
</comment>
<evidence type="ECO:0000256" key="8">
    <source>
        <dbReference type="SAM" id="MobiDB-lite"/>
    </source>
</evidence>
<evidence type="ECO:0000256" key="3">
    <source>
        <dbReference type="ARBA" id="ARBA00011233"/>
    </source>
</evidence>
<dbReference type="RefSeq" id="WP_274153786.1">
    <property type="nucleotide sequence ID" value="NZ_CP117812.1"/>
</dbReference>
<evidence type="ECO:0000313" key="11">
    <source>
        <dbReference type="EMBL" id="WDE98918.1"/>
    </source>
</evidence>
<evidence type="ECO:0000313" key="12">
    <source>
        <dbReference type="Proteomes" id="UP001214250"/>
    </source>
</evidence>
<dbReference type="SUPFAM" id="SSF49785">
    <property type="entry name" value="Galactose-binding domain-like"/>
    <property type="match status" value="1"/>
</dbReference>
<comment type="function">
    <text evidence="1">Acts as a defensive agent. Recognizes blood group fucosylated oligosaccharides including A, B, H and Lewis B-type antigens. Does not recognize Lewis A antigen and has low affinity for monovalent haptens.</text>
</comment>
<dbReference type="SUPFAM" id="SSF49899">
    <property type="entry name" value="Concanavalin A-like lectins/glucanases"/>
    <property type="match status" value="1"/>
</dbReference>
<comment type="similarity">
    <text evidence="2">Belongs to the fucolectin family.</text>
</comment>
<organism evidence="11 12">
    <name type="scientific">Lentisphaera profundi</name>
    <dbReference type="NCBI Taxonomy" id="1658616"/>
    <lineage>
        <taxon>Bacteria</taxon>
        <taxon>Pseudomonadati</taxon>
        <taxon>Lentisphaerota</taxon>
        <taxon>Lentisphaeria</taxon>
        <taxon>Lentisphaerales</taxon>
        <taxon>Lentisphaeraceae</taxon>
        <taxon>Lentisphaera</taxon>
    </lineage>
</organism>
<evidence type="ECO:0000259" key="10">
    <source>
        <dbReference type="PROSITE" id="PS50022"/>
    </source>
</evidence>
<reference evidence="11 12" key="1">
    <citation type="submission" date="2023-02" db="EMBL/GenBank/DDBJ databases">
        <title>Genome sequence of Lentisphaera profundi SAORIC-696.</title>
        <authorList>
            <person name="Kim e."/>
            <person name="Cho J.-C."/>
            <person name="Choi A."/>
            <person name="Kang I."/>
        </authorList>
    </citation>
    <scope>NUCLEOTIDE SEQUENCE [LARGE SCALE GENOMIC DNA]</scope>
    <source>
        <strain evidence="11 12">SAORIC-696</strain>
    </source>
</reference>
<keyword evidence="9" id="KW-0732">Signal</keyword>
<keyword evidence="5" id="KW-0430">Lectin</keyword>